<dbReference type="Proteomes" id="UP000250831">
    <property type="component" value="Unassembled WGS sequence"/>
</dbReference>
<reference evidence="5 6" key="1">
    <citation type="submission" date="2018-04" db="EMBL/GenBank/DDBJ databases">
        <title>Sphingobacterium sp. M46 Genome.</title>
        <authorList>
            <person name="Cheng J."/>
            <person name="Li Y."/>
        </authorList>
    </citation>
    <scope>NUCLEOTIDE SEQUENCE [LARGE SCALE GENOMIC DNA]</scope>
    <source>
        <strain evidence="5 6">M46</strain>
    </source>
</reference>
<dbReference type="GO" id="GO:1990904">
    <property type="term" value="C:ribonucleoprotein complex"/>
    <property type="evidence" value="ECO:0007669"/>
    <property type="project" value="UniProtKB-KW"/>
</dbReference>
<evidence type="ECO:0000256" key="2">
    <source>
        <dbReference type="ARBA" id="ARBA00022980"/>
    </source>
</evidence>
<gene>
    <name evidence="5" type="ORF">DCO56_01425</name>
</gene>
<accession>A0A363NXY5</accession>
<evidence type="ECO:0000256" key="3">
    <source>
        <dbReference type="ARBA" id="ARBA00023274"/>
    </source>
</evidence>
<dbReference type="NCBIfam" id="TIGR04560">
    <property type="entry name" value="ribo_THX"/>
    <property type="match status" value="1"/>
</dbReference>
<feature type="region of interest" description="Disordered" evidence="4">
    <location>
        <begin position="1"/>
        <end position="51"/>
    </location>
</feature>
<dbReference type="AlphaFoldDB" id="A0A363NXY5"/>
<protein>
    <submittedName>
        <fullName evidence="5">30S ribosomal protein THX</fullName>
    </submittedName>
</protein>
<proteinExistence type="inferred from homology"/>
<dbReference type="InterPro" id="IPR030826">
    <property type="entry name" value="Ribosomal_bTHX/bTHXc/bTHXm"/>
</dbReference>
<dbReference type="InterPro" id="IPR031414">
    <property type="entry name" value="Ribosomal_bTHX"/>
</dbReference>
<feature type="compositionally biased region" description="Basic and acidic residues" evidence="4">
    <location>
        <begin position="32"/>
        <end position="51"/>
    </location>
</feature>
<dbReference type="Pfam" id="PF17070">
    <property type="entry name" value="Thx"/>
    <property type="match status" value="1"/>
</dbReference>
<dbReference type="RefSeq" id="WP_108631992.1">
    <property type="nucleotide sequence ID" value="NZ_DAMCKI010000057.1"/>
</dbReference>
<keyword evidence="3" id="KW-0687">Ribonucleoprotein</keyword>
<name>A0A363NXY5_9SPHI</name>
<keyword evidence="2 5" id="KW-0689">Ribosomal protein</keyword>
<evidence type="ECO:0000313" key="5">
    <source>
        <dbReference type="EMBL" id="PUV25674.1"/>
    </source>
</evidence>
<sequence length="51" mass="5681">MGKGDIKTRRGKISNGSFGKRRPHLSKASIKPKVDDSTQKEVEKKTVKAKK</sequence>
<keyword evidence="6" id="KW-1185">Reference proteome</keyword>
<dbReference type="EMBL" id="QCXX01000001">
    <property type="protein sequence ID" value="PUV25674.1"/>
    <property type="molecule type" value="Genomic_DNA"/>
</dbReference>
<dbReference type="OrthoDB" id="965797at2"/>
<comment type="similarity">
    <text evidence="1">Belongs to the bacterial ribosomal protein bTHX family.</text>
</comment>
<evidence type="ECO:0000256" key="4">
    <source>
        <dbReference type="SAM" id="MobiDB-lite"/>
    </source>
</evidence>
<evidence type="ECO:0000256" key="1">
    <source>
        <dbReference type="ARBA" id="ARBA00010834"/>
    </source>
</evidence>
<evidence type="ECO:0000313" key="6">
    <source>
        <dbReference type="Proteomes" id="UP000250831"/>
    </source>
</evidence>
<organism evidence="5 6">
    <name type="scientific">Sphingobacterium athyrii</name>
    <dbReference type="NCBI Taxonomy" id="2152717"/>
    <lineage>
        <taxon>Bacteria</taxon>
        <taxon>Pseudomonadati</taxon>
        <taxon>Bacteroidota</taxon>
        <taxon>Sphingobacteriia</taxon>
        <taxon>Sphingobacteriales</taxon>
        <taxon>Sphingobacteriaceae</taxon>
        <taxon>Sphingobacterium</taxon>
    </lineage>
</organism>
<comment type="caution">
    <text evidence="5">The sequence shown here is derived from an EMBL/GenBank/DDBJ whole genome shotgun (WGS) entry which is preliminary data.</text>
</comment>
<dbReference type="GO" id="GO:0005840">
    <property type="term" value="C:ribosome"/>
    <property type="evidence" value="ECO:0007669"/>
    <property type="project" value="UniProtKB-KW"/>
</dbReference>